<evidence type="ECO:0000313" key="1">
    <source>
        <dbReference type="EnsemblPlants" id="Bo4g013170.1"/>
    </source>
</evidence>
<dbReference type="STRING" id="109376.A0A0D3BP31"/>
<reference evidence="1 2" key="1">
    <citation type="journal article" date="2014" name="Genome Biol.">
        <title>Transcriptome and methylome profiling reveals relics of genome dominance in the mesopolyploid Brassica oleracea.</title>
        <authorList>
            <person name="Parkin I.A."/>
            <person name="Koh C."/>
            <person name="Tang H."/>
            <person name="Robinson S.J."/>
            <person name="Kagale S."/>
            <person name="Clarke W.E."/>
            <person name="Town C.D."/>
            <person name="Nixon J."/>
            <person name="Krishnakumar V."/>
            <person name="Bidwell S.L."/>
            <person name="Denoeud F."/>
            <person name="Belcram H."/>
            <person name="Links M.G."/>
            <person name="Just J."/>
            <person name="Clarke C."/>
            <person name="Bender T."/>
            <person name="Huebert T."/>
            <person name="Mason A.S."/>
            <person name="Pires J.C."/>
            <person name="Barker G."/>
            <person name="Moore J."/>
            <person name="Walley P.G."/>
            <person name="Manoli S."/>
            <person name="Batley J."/>
            <person name="Edwards D."/>
            <person name="Nelson M.N."/>
            <person name="Wang X."/>
            <person name="Paterson A.H."/>
            <person name="King G."/>
            <person name="Bancroft I."/>
            <person name="Chalhoub B."/>
            <person name="Sharpe A.G."/>
        </authorList>
    </citation>
    <scope>NUCLEOTIDE SEQUENCE</scope>
    <source>
        <strain evidence="1 2">cv. TO1000</strain>
    </source>
</reference>
<dbReference type="HOGENOM" id="CLU_165724_0_0_1"/>
<organism evidence="1 2">
    <name type="scientific">Brassica oleracea var. oleracea</name>
    <dbReference type="NCBI Taxonomy" id="109376"/>
    <lineage>
        <taxon>Eukaryota</taxon>
        <taxon>Viridiplantae</taxon>
        <taxon>Streptophyta</taxon>
        <taxon>Embryophyta</taxon>
        <taxon>Tracheophyta</taxon>
        <taxon>Spermatophyta</taxon>
        <taxon>Magnoliopsida</taxon>
        <taxon>eudicotyledons</taxon>
        <taxon>Gunneridae</taxon>
        <taxon>Pentapetalae</taxon>
        <taxon>rosids</taxon>
        <taxon>malvids</taxon>
        <taxon>Brassicales</taxon>
        <taxon>Brassicaceae</taxon>
        <taxon>Brassiceae</taxon>
        <taxon>Brassica</taxon>
    </lineage>
</organism>
<protein>
    <submittedName>
        <fullName evidence="1">Uncharacterized protein</fullName>
    </submittedName>
</protein>
<reference evidence="1" key="2">
    <citation type="submission" date="2015-03" db="UniProtKB">
        <authorList>
            <consortium name="EnsemblPlants"/>
        </authorList>
    </citation>
    <scope>IDENTIFICATION</scope>
</reference>
<dbReference type="Proteomes" id="UP000032141">
    <property type="component" value="Chromosome C4"/>
</dbReference>
<name>A0A0D3BP31_BRAOL</name>
<keyword evidence="2" id="KW-1185">Reference proteome</keyword>
<accession>A0A0D3BP31</accession>
<evidence type="ECO:0000313" key="2">
    <source>
        <dbReference type="Proteomes" id="UP000032141"/>
    </source>
</evidence>
<proteinExistence type="predicted"/>
<dbReference type="Gramene" id="Bo4g013170.1">
    <property type="protein sequence ID" value="Bo4g013170.1"/>
    <property type="gene ID" value="Bo4g013170"/>
</dbReference>
<dbReference type="OMA" id="MDSDYRT"/>
<dbReference type="EnsemblPlants" id="Bo4g013170.1">
    <property type="protein sequence ID" value="Bo4g013170.1"/>
    <property type="gene ID" value="Bo4g013170"/>
</dbReference>
<dbReference type="AlphaFoldDB" id="A0A0D3BP31"/>
<sequence>MGAYERHDEDWIHLHSKPKHPLRKHLAEESSLWLRSSHLKRERYLPPNYLAKTPNRSHAATQIKRLQSAYKVAVEERDILMDSDYRTELQISLGEEKPI</sequence>